<dbReference type="EMBL" id="CP126219">
    <property type="protein sequence ID" value="WIA20813.1"/>
    <property type="molecule type" value="Genomic_DNA"/>
</dbReference>
<keyword evidence="3" id="KW-1185">Reference proteome</keyword>
<dbReference type="InterPro" id="IPR013543">
    <property type="entry name" value="Ca/CaM-dep_prot_kinase-assoc"/>
</dbReference>
<dbReference type="SUPFAM" id="SSF54427">
    <property type="entry name" value="NTF2-like"/>
    <property type="match status" value="1"/>
</dbReference>
<evidence type="ECO:0000259" key="1">
    <source>
        <dbReference type="Pfam" id="PF08332"/>
    </source>
</evidence>
<dbReference type="Proteomes" id="UP001244341">
    <property type="component" value="Chromosome 12b"/>
</dbReference>
<organism evidence="2 3">
    <name type="scientific">Tetradesmus obliquus</name>
    <name type="common">Green alga</name>
    <name type="synonym">Acutodesmus obliquus</name>
    <dbReference type="NCBI Taxonomy" id="3088"/>
    <lineage>
        <taxon>Eukaryota</taxon>
        <taxon>Viridiplantae</taxon>
        <taxon>Chlorophyta</taxon>
        <taxon>core chlorophytes</taxon>
        <taxon>Chlorophyceae</taxon>
        <taxon>CS clade</taxon>
        <taxon>Sphaeropleales</taxon>
        <taxon>Scenedesmaceae</taxon>
        <taxon>Tetradesmus</taxon>
    </lineage>
</organism>
<accession>A0ABY8UJG8</accession>
<gene>
    <name evidence="2" type="ORF">OEZ85_005169</name>
</gene>
<proteinExistence type="predicted"/>
<dbReference type="InterPro" id="IPR032710">
    <property type="entry name" value="NTF2-like_dom_sf"/>
</dbReference>
<name>A0ABY8UJG8_TETOB</name>
<feature type="domain" description="Calcium/calmodulin-dependent protein kinase II association-domain" evidence="1">
    <location>
        <begin position="5"/>
        <end position="131"/>
    </location>
</feature>
<dbReference type="Gene3D" id="3.10.450.50">
    <property type="match status" value="1"/>
</dbReference>
<evidence type="ECO:0000313" key="2">
    <source>
        <dbReference type="EMBL" id="WIA20813.1"/>
    </source>
</evidence>
<protein>
    <recommendedName>
        <fullName evidence="1">Calcium/calmodulin-dependent protein kinase II association-domain domain-containing protein</fullName>
    </recommendedName>
</protein>
<evidence type="ECO:0000313" key="3">
    <source>
        <dbReference type="Proteomes" id="UP001244341"/>
    </source>
</evidence>
<sequence>MDESQQYLIKLSQCLLDSIANRDWQAYSELCDETLTAFEPEAVGHLVTGLPFHKFYFDLLAAREDYQKPNNTITQPHVRMLGDSAAVVSYVRLVQKIDGSGRPVTISSEETRVWEKKGGKWRNVHFHRSPTTPSS</sequence>
<dbReference type="Pfam" id="PF08332">
    <property type="entry name" value="CaMKII_AD"/>
    <property type="match status" value="1"/>
</dbReference>
<reference evidence="2 3" key="1">
    <citation type="submission" date="2023-05" db="EMBL/GenBank/DDBJ databases">
        <title>A 100% complete, gapless, phased diploid assembly of the Scenedesmus obliquus UTEX 3031 genome.</title>
        <authorList>
            <person name="Biondi T.C."/>
            <person name="Hanschen E.R."/>
            <person name="Kwon T."/>
            <person name="Eng W."/>
            <person name="Kruse C.P.S."/>
            <person name="Koehler S.I."/>
            <person name="Kunde Y."/>
            <person name="Gleasner C.D."/>
            <person name="You Mak K.T."/>
            <person name="Polle J."/>
            <person name="Hovde B.T."/>
            <person name="Starkenburg S.R."/>
        </authorList>
    </citation>
    <scope>NUCLEOTIDE SEQUENCE [LARGE SCALE GENOMIC DNA]</scope>
    <source>
        <strain evidence="2 3">DOE0152z</strain>
    </source>
</reference>